<organism evidence="5 6">
    <name type="scientific">Henriciella pelagia</name>
    <dbReference type="NCBI Taxonomy" id="1977912"/>
    <lineage>
        <taxon>Bacteria</taxon>
        <taxon>Pseudomonadati</taxon>
        <taxon>Pseudomonadota</taxon>
        <taxon>Alphaproteobacteria</taxon>
        <taxon>Hyphomonadales</taxon>
        <taxon>Hyphomonadaceae</taxon>
        <taxon>Henriciella</taxon>
    </lineage>
</organism>
<keyword evidence="6" id="KW-1185">Reference proteome</keyword>
<dbReference type="PANTHER" id="PTHR33204:SF18">
    <property type="entry name" value="TRANSCRIPTIONAL REGULATORY PROTEIN"/>
    <property type="match status" value="1"/>
</dbReference>
<proteinExistence type="predicted"/>
<protein>
    <submittedName>
        <fullName evidence="5">HxlR family transcriptional regulator</fullName>
    </submittedName>
</protein>
<sequence length="152" mass="17059">MIPLSRKSPVPPEDCNLAKAIEQIGDRWTMLILRSALYGIRRFDDFQSELGTPRTILSGRLKSLVEAGLLAKRAYKVEGRRARPEYVLTAKGEALRPILIALTQWGDTWLDGDGQPPVSFTDARSREAVRAAFVDSSGREVQPDNLRIVLRR</sequence>
<name>A0ABQ1JRS4_9PROT</name>
<evidence type="ECO:0000313" key="6">
    <source>
        <dbReference type="Proteomes" id="UP000628854"/>
    </source>
</evidence>
<feature type="domain" description="HTH hxlR-type" evidence="4">
    <location>
        <begin position="15"/>
        <end position="114"/>
    </location>
</feature>
<reference evidence="6" key="1">
    <citation type="journal article" date="2019" name="Int. J. Syst. Evol. Microbiol.">
        <title>The Global Catalogue of Microorganisms (GCM) 10K type strain sequencing project: providing services to taxonomists for standard genome sequencing and annotation.</title>
        <authorList>
            <consortium name="The Broad Institute Genomics Platform"/>
            <consortium name="The Broad Institute Genome Sequencing Center for Infectious Disease"/>
            <person name="Wu L."/>
            <person name="Ma J."/>
        </authorList>
    </citation>
    <scope>NUCLEOTIDE SEQUENCE [LARGE SCALE GENOMIC DNA]</scope>
    <source>
        <strain evidence="6">CGMCC 1.15928</strain>
    </source>
</reference>
<dbReference type="InterPro" id="IPR036390">
    <property type="entry name" value="WH_DNA-bd_sf"/>
</dbReference>
<dbReference type="Pfam" id="PF01638">
    <property type="entry name" value="HxlR"/>
    <property type="match status" value="1"/>
</dbReference>
<evidence type="ECO:0000256" key="1">
    <source>
        <dbReference type="ARBA" id="ARBA00023015"/>
    </source>
</evidence>
<dbReference type="PROSITE" id="PS51118">
    <property type="entry name" value="HTH_HXLR"/>
    <property type="match status" value="1"/>
</dbReference>
<dbReference type="PANTHER" id="PTHR33204">
    <property type="entry name" value="TRANSCRIPTIONAL REGULATOR, MARR FAMILY"/>
    <property type="match status" value="1"/>
</dbReference>
<dbReference type="InterPro" id="IPR036388">
    <property type="entry name" value="WH-like_DNA-bd_sf"/>
</dbReference>
<keyword evidence="1" id="KW-0805">Transcription regulation</keyword>
<dbReference type="InterPro" id="IPR002577">
    <property type="entry name" value="HTH_HxlR"/>
</dbReference>
<evidence type="ECO:0000313" key="5">
    <source>
        <dbReference type="EMBL" id="GGB73104.1"/>
    </source>
</evidence>
<keyword evidence="3" id="KW-0804">Transcription</keyword>
<dbReference type="Proteomes" id="UP000628854">
    <property type="component" value="Unassembled WGS sequence"/>
</dbReference>
<keyword evidence="2" id="KW-0238">DNA-binding</keyword>
<evidence type="ECO:0000259" key="4">
    <source>
        <dbReference type="PROSITE" id="PS51118"/>
    </source>
</evidence>
<gene>
    <name evidence="5" type="ORF">GCM10011503_22220</name>
</gene>
<evidence type="ECO:0000256" key="3">
    <source>
        <dbReference type="ARBA" id="ARBA00023163"/>
    </source>
</evidence>
<evidence type="ECO:0000256" key="2">
    <source>
        <dbReference type="ARBA" id="ARBA00023125"/>
    </source>
</evidence>
<dbReference type="RefSeq" id="WP_084392053.1">
    <property type="nucleotide sequence ID" value="NZ_BMKF01000002.1"/>
</dbReference>
<comment type="caution">
    <text evidence="5">The sequence shown here is derived from an EMBL/GenBank/DDBJ whole genome shotgun (WGS) entry which is preliminary data.</text>
</comment>
<dbReference type="Gene3D" id="1.10.10.10">
    <property type="entry name" value="Winged helix-like DNA-binding domain superfamily/Winged helix DNA-binding domain"/>
    <property type="match status" value="1"/>
</dbReference>
<dbReference type="SUPFAM" id="SSF46785">
    <property type="entry name" value="Winged helix' DNA-binding domain"/>
    <property type="match status" value="1"/>
</dbReference>
<accession>A0ABQ1JRS4</accession>
<dbReference type="EMBL" id="BMKF01000002">
    <property type="protein sequence ID" value="GGB73104.1"/>
    <property type="molecule type" value="Genomic_DNA"/>
</dbReference>